<protein>
    <submittedName>
        <fullName evidence="2">Uncharacterized protein</fullName>
    </submittedName>
</protein>
<sequence>MSSRQLLRMVTFAVFFGLSVTLDTRQEEEALSVFGQTIPIAGNMERTDRDFVDGLVLDLFAPTPRTAVVQQNFSPLPATFVIGSTGEPFVAASNYSYIINMSNPARDLIAKIELPYDPEALRKINIDPANTYVGVLNSARNAWIISESQRNVHVTENKTRIIKMTSLDGEYRLLARATADTSNIFVQYGQGATRTVNITAGPGIQEAEFIDGLRFSVQSAQLLKLNVDLKSGVETSSLPDGMQSLYSFSWSVNTSDPSVAVNATISFPVNLGLTNTTERGTEAAMDLLSSGFVVAKRPLNGTAAKFSALTGRAALSVTPGMDAQSSVGHIKLGGFTQLDGEYVVLKTAHLHLSILQPNMLKNSPHAIAYRPFMQFIFVTVHKCFFRFSFNHRFSGSLNFCRDI</sequence>
<dbReference type="eggNOG" id="ENOG502SMAA">
    <property type="taxonomic scope" value="Eukaryota"/>
</dbReference>
<dbReference type="EMBL" id="AHHD01000166">
    <property type="protein sequence ID" value="EKG19078.1"/>
    <property type="molecule type" value="Genomic_DNA"/>
</dbReference>
<dbReference type="Proteomes" id="UP000007129">
    <property type="component" value="Unassembled WGS sequence"/>
</dbReference>
<dbReference type="STRING" id="1126212.K2RWG2"/>
<dbReference type="OrthoDB" id="6513042at2759"/>
<evidence type="ECO:0000313" key="2">
    <source>
        <dbReference type="EMBL" id="EKG19078.1"/>
    </source>
</evidence>
<name>K2RWG2_MACPH</name>
<proteinExistence type="predicted"/>
<accession>K2RWG2</accession>
<keyword evidence="1" id="KW-0732">Signal</keyword>
<dbReference type="VEuPathDB" id="FungiDB:MPH_03599"/>
<comment type="caution">
    <text evidence="2">The sequence shown here is derived from an EMBL/GenBank/DDBJ whole genome shotgun (WGS) entry which is preliminary data.</text>
</comment>
<dbReference type="AlphaFoldDB" id="K2RWG2"/>
<evidence type="ECO:0000256" key="1">
    <source>
        <dbReference type="SAM" id="SignalP"/>
    </source>
</evidence>
<gene>
    <name evidence="2" type="ORF">MPH_03599</name>
</gene>
<evidence type="ECO:0000313" key="3">
    <source>
        <dbReference type="Proteomes" id="UP000007129"/>
    </source>
</evidence>
<organism evidence="2 3">
    <name type="scientific">Macrophomina phaseolina (strain MS6)</name>
    <name type="common">Charcoal rot fungus</name>
    <dbReference type="NCBI Taxonomy" id="1126212"/>
    <lineage>
        <taxon>Eukaryota</taxon>
        <taxon>Fungi</taxon>
        <taxon>Dikarya</taxon>
        <taxon>Ascomycota</taxon>
        <taxon>Pezizomycotina</taxon>
        <taxon>Dothideomycetes</taxon>
        <taxon>Dothideomycetes incertae sedis</taxon>
        <taxon>Botryosphaeriales</taxon>
        <taxon>Botryosphaeriaceae</taxon>
        <taxon>Macrophomina</taxon>
    </lineage>
</organism>
<reference evidence="2 3" key="1">
    <citation type="journal article" date="2012" name="BMC Genomics">
        <title>Tools to kill: Genome of one of the most destructive plant pathogenic fungi Macrophomina phaseolina.</title>
        <authorList>
            <person name="Islam M.S."/>
            <person name="Haque M.S."/>
            <person name="Islam M.M."/>
            <person name="Emdad E.M."/>
            <person name="Halim A."/>
            <person name="Hossen Q.M.M."/>
            <person name="Hossain M.Z."/>
            <person name="Ahmed B."/>
            <person name="Rahim S."/>
            <person name="Rahman M.S."/>
            <person name="Alam M.M."/>
            <person name="Hou S."/>
            <person name="Wan X."/>
            <person name="Saito J.A."/>
            <person name="Alam M."/>
        </authorList>
    </citation>
    <scope>NUCLEOTIDE SEQUENCE [LARGE SCALE GENOMIC DNA]</scope>
    <source>
        <strain evidence="2 3">MS6</strain>
    </source>
</reference>
<feature type="chain" id="PRO_5003864521" evidence="1">
    <location>
        <begin position="22"/>
        <end position="403"/>
    </location>
</feature>
<feature type="signal peptide" evidence="1">
    <location>
        <begin position="1"/>
        <end position="21"/>
    </location>
</feature>
<dbReference type="HOGENOM" id="CLU_054970_1_0_1"/>
<dbReference type="InParanoid" id="K2RWG2"/>